<comment type="caution">
    <text evidence="2">The sequence shown here is derived from an EMBL/GenBank/DDBJ whole genome shotgun (WGS) entry which is preliminary data.</text>
</comment>
<evidence type="ECO:0000313" key="2">
    <source>
        <dbReference type="EMBL" id="KAF6159373.1"/>
    </source>
</evidence>
<evidence type="ECO:0000256" key="1">
    <source>
        <dbReference type="SAM" id="MobiDB-lite"/>
    </source>
</evidence>
<dbReference type="AlphaFoldDB" id="A0A7J7MWW8"/>
<accession>A0A7J7MWW8</accession>
<keyword evidence="3" id="KW-1185">Reference proteome</keyword>
<reference evidence="2 3" key="1">
    <citation type="journal article" date="2020" name="IScience">
        <title>Genome Sequencing of the Endangered Kingdonia uniflora (Circaeasteraceae, Ranunculales) Reveals Potential Mechanisms of Evolutionary Specialization.</title>
        <authorList>
            <person name="Sun Y."/>
            <person name="Deng T."/>
            <person name="Zhang A."/>
            <person name="Moore M.J."/>
            <person name="Landis J.B."/>
            <person name="Lin N."/>
            <person name="Zhang H."/>
            <person name="Zhang X."/>
            <person name="Huang J."/>
            <person name="Zhang X."/>
            <person name="Sun H."/>
            <person name="Wang H."/>
        </authorList>
    </citation>
    <scope>NUCLEOTIDE SEQUENCE [LARGE SCALE GENOMIC DNA]</scope>
    <source>
        <strain evidence="2">TB1705</strain>
        <tissue evidence="2">Leaf</tissue>
    </source>
</reference>
<organism evidence="2 3">
    <name type="scientific">Kingdonia uniflora</name>
    <dbReference type="NCBI Taxonomy" id="39325"/>
    <lineage>
        <taxon>Eukaryota</taxon>
        <taxon>Viridiplantae</taxon>
        <taxon>Streptophyta</taxon>
        <taxon>Embryophyta</taxon>
        <taxon>Tracheophyta</taxon>
        <taxon>Spermatophyta</taxon>
        <taxon>Magnoliopsida</taxon>
        <taxon>Ranunculales</taxon>
        <taxon>Circaeasteraceae</taxon>
        <taxon>Kingdonia</taxon>
    </lineage>
</organism>
<protein>
    <submittedName>
        <fullName evidence="2">Uncharacterized protein</fullName>
    </submittedName>
</protein>
<gene>
    <name evidence="2" type="ORF">GIB67_032144</name>
</gene>
<sequence length="194" mass="20851">MEPIQEDHFASDLDEAEAGESITTLAEGNRVLKDAAIHKSKNKQIDDMSSNAAIWRLAVLIPIQYKRAAVVPHVKLAGKEKARKEQRETFQGKFDDECANDVRLKIFIEEMGYDHKTLKCFPTARDPIAKDVVQTRGLEMDIAGAAVGGGVEEATAGTETDEVGNATVSNPSTKGTRGLGVDEQAGGDGVATLI</sequence>
<name>A0A7J7MWW8_9MAGN</name>
<dbReference type="EMBL" id="JACGCM010001193">
    <property type="protein sequence ID" value="KAF6159373.1"/>
    <property type="molecule type" value="Genomic_DNA"/>
</dbReference>
<evidence type="ECO:0000313" key="3">
    <source>
        <dbReference type="Proteomes" id="UP000541444"/>
    </source>
</evidence>
<feature type="region of interest" description="Disordered" evidence="1">
    <location>
        <begin position="155"/>
        <end position="194"/>
    </location>
</feature>
<dbReference type="Proteomes" id="UP000541444">
    <property type="component" value="Unassembled WGS sequence"/>
</dbReference>
<proteinExistence type="predicted"/>
<feature type="compositionally biased region" description="Polar residues" evidence="1">
    <location>
        <begin position="166"/>
        <end position="175"/>
    </location>
</feature>